<evidence type="ECO:0000256" key="3">
    <source>
        <dbReference type="ARBA" id="ARBA00011914"/>
    </source>
</evidence>
<keyword evidence="6" id="KW-0489">Methyltransferase</keyword>
<keyword evidence="7" id="KW-0808">Transferase</keyword>
<dbReference type="Proteomes" id="UP000279307">
    <property type="component" value="Chromosome 3"/>
</dbReference>
<evidence type="ECO:0000313" key="9">
    <source>
        <dbReference type="EMBL" id="RLU24726.1"/>
    </source>
</evidence>
<dbReference type="InterPro" id="IPR029063">
    <property type="entry name" value="SAM-dependent_MTases_sf"/>
</dbReference>
<dbReference type="PANTHER" id="PTHR13539">
    <property type="entry name" value="CALMODULIN-LYSINE N-METHYLTRANSFERASE"/>
    <property type="match status" value="1"/>
</dbReference>
<evidence type="ECO:0000256" key="2">
    <source>
        <dbReference type="ARBA" id="ARBA00004496"/>
    </source>
</evidence>
<evidence type="ECO:0000256" key="6">
    <source>
        <dbReference type="ARBA" id="ARBA00022603"/>
    </source>
</evidence>
<dbReference type="InterPro" id="IPR025800">
    <property type="entry name" value="CaM-Lys-N-MeTrfase"/>
</dbReference>
<organism evidence="9 10">
    <name type="scientific">Ooceraea biroi</name>
    <name type="common">Clonal raider ant</name>
    <name type="synonym">Cerapachys biroi</name>
    <dbReference type="NCBI Taxonomy" id="2015173"/>
    <lineage>
        <taxon>Eukaryota</taxon>
        <taxon>Metazoa</taxon>
        <taxon>Ecdysozoa</taxon>
        <taxon>Arthropoda</taxon>
        <taxon>Hexapoda</taxon>
        <taxon>Insecta</taxon>
        <taxon>Pterygota</taxon>
        <taxon>Neoptera</taxon>
        <taxon>Endopterygota</taxon>
        <taxon>Hymenoptera</taxon>
        <taxon>Apocrita</taxon>
        <taxon>Aculeata</taxon>
        <taxon>Formicoidea</taxon>
        <taxon>Formicidae</taxon>
        <taxon>Dorylinae</taxon>
        <taxon>Ooceraea</taxon>
    </lineage>
</organism>
<evidence type="ECO:0000256" key="7">
    <source>
        <dbReference type="ARBA" id="ARBA00022679"/>
    </source>
</evidence>
<name>A0A3L8DWI8_OOCBI</name>
<dbReference type="GO" id="GO:0005634">
    <property type="term" value="C:nucleus"/>
    <property type="evidence" value="ECO:0007669"/>
    <property type="project" value="UniProtKB-SubCell"/>
</dbReference>
<sequence length="368" mass="41192">MSSSTTIILIIAKLRKQTRFPSTRIKSNLDMSREILSRRETPSMETTDARNSKRNTRAQRRWRILARALTGSPEPTGSESDEEVSVRRFTSFGLLKCTLLENVPADGESSWCEYSAQLEDGQSYDVQIRRISKCFTASELIGFNNTGNVCVWPSEECLAYYLLRNRGLCRNRSVLELGGGMSCLAGVLIAKYCNPSAVTLTDGNVTSVDNVRCIVTRNDMTDLVECGVVQWARAARTLRQAAANGNRVKTWTADGDEDALLPSGLYDVILSADCLFFDDARLDLVETIYGWLADDGVALVMAPRRGTTFQIFAEASIKRGFIARQTERYDDTVWSRHLELLENSPEYCPDLHYPVLLELTKQKKTPPG</sequence>
<dbReference type="Pfam" id="PF10294">
    <property type="entry name" value="Methyltransf_16"/>
    <property type="match status" value="1"/>
</dbReference>
<gene>
    <name evidence="9" type="ORF">DMN91_002816</name>
</gene>
<dbReference type="GO" id="GO:0032259">
    <property type="term" value="P:methylation"/>
    <property type="evidence" value="ECO:0007669"/>
    <property type="project" value="UniProtKB-KW"/>
</dbReference>
<dbReference type="AlphaFoldDB" id="A0A3L8DWI8"/>
<dbReference type="GO" id="GO:0018025">
    <property type="term" value="F:calmodulin-lysine N-methyltransferase activity"/>
    <property type="evidence" value="ECO:0007669"/>
    <property type="project" value="UniProtKB-EC"/>
</dbReference>
<protein>
    <recommendedName>
        <fullName evidence="4">Calmodulin-lysine N-methyltransferase</fullName>
        <ecNumber evidence="3">2.1.1.60</ecNumber>
    </recommendedName>
</protein>
<dbReference type="OrthoDB" id="413520at2759"/>
<dbReference type="Gene3D" id="3.40.50.150">
    <property type="entry name" value="Vaccinia Virus protein VP39"/>
    <property type="match status" value="1"/>
</dbReference>
<reference evidence="9 10" key="1">
    <citation type="journal article" date="2018" name="Genome Res.">
        <title>The genomic architecture and molecular evolution of ant odorant receptors.</title>
        <authorList>
            <person name="McKenzie S.K."/>
            <person name="Kronauer D.J.C."/>
        </authorList>
    </citation>
    <scope>NUCLEOTIDE SEQUENCE [LARGE SCALE GENOMIC DNA]</scope>
    <source>
        <strain evidence="9">Clonal line C1</strain>
    </source>
</reference>
<evidence type="ECO:0000256" key="5">
    <source>
        <dbReference type="ARBA" id="ARBA00022490"/>
    </source>
</evidence>
<evidence type="ECO:0000256" key="8">
    <source>
        <dbReference type="ARBA" id="ARBA00023242"/>
    </source>
</evidence>
<dbReference type="PANTHER" id="PTHR13539:SF3">
    <property type="entry name" value="CALMODULIN-LYSINE N-METHYLTRANSFERASE"/>
    <property type="match status" value="1"/>
</dbReference>
<dbReference type="SUPFAM" id="SSF53335">
    <property type="entry name" value="S-adenosyl-L-methionine-dependent methyltransferases"/>
    <property type="match status" value="1"/>
</dbReference>
<keyword evidence="5" id="KW-0963">Cytoplasm</keyword>
<accession>A0A3L8DWI8</accession>
<evidence type="ECO:0000256" key="1">
    <source>
        <dbReference type="ARBA" id="ARBA00004123"/>
    </source>
</evidence>
<comment type="subcellular location">
    <subcellularLocation>
        <location evidence="2">Cytoplasm</location>
    </subcellularLocation>
    <subcellularLocation>
        <location evidence="1">Nucleus</location>
    </subcellularLocation>
</comment>
<dbReference type="GO" id="GO:0005737">
    <property type="term" value="C:cytoplasm"/>
    <property type="evidence" value="ECO:0007669"/>
    <property type="project" value="UniProtKB-SubCell"/>
</dbReference>
<proteinExistence type="predicted"/>
<keyword evidence="8" id="KW-0539">Nucleus</keyword>
<dbReference type="InterPro" id="IPR019410">
    <property type="entry name" value="Methyltransf_16"/>
</dbReference>
<evidence type="ECO:0000256" key="4">
    <source>
        <dbReference type="ARBA" id="ARBA00020594"/>
    </source>
</evidence>
<dbReference type="EC" id="2.1.1.60" evidence="3"/>
<comment type="caution">
    <text evidence="9">The sequence shown here is derived from an EMBL/GenBank/DDBJ whole genome shotgun (WGS) entry which is preliminary data.</text>
</comment>
<evidence type="ECO:0000313" key="10">
    <source>
        <dbReference type="Proteomes" id="UP000279307"/>
    </source>
</evidence>
<dbReference type="EMBL" id="QOIP01000003">
    <property type="protein sequence ID" value="RLU24726.1"/>
    <property type="molecule type" value="Genomic_DNA"/>
</dbReference>